<comment type="caution">
    <text evidence="2">The sequence shown here is derived from an EMBL/GenBank/DDBJ whole genome shotgun (WGS) entry which is preliminary data.</text>
</comment>
<dbReference type="AlphaFoldDB" id="A0A6N9YL77"/>
<dbReference type="Proteomes" id="UP000469185">
    <property type="component" value="Unassembled WGS sequence"/>
</dbReference>
<evidence type="ECO:0000259" key="1">
    <source>
        <dbReference type="Pfam" id="PF13619"/>
    </source>
</evidence>
<gene>
    <name evidence="2" type="ORF">G1H11_10720</name>
</gene>
<keyword evidence="3" id="KW-1185">Reference proteome</keyword>
<evidence type="ECO:0000313" key="2">
    <source>
        <dbReference type="EMBL" id="NED95786.1"/>
    </source>
</evidence>
<dbReference type="InterPro" id="IPR025309">
    <property type="entry name" value="KTSC_dom"/>
</dbReference>
<dbReference type="RefSeq" id="WP_163818566.1">
    <property type="nucleotide sequence ID" value="NZ_JAAGOB010000005.1"/>
</dbReference>
<accession>A0A6N9YL77</accession>
<name>A0A6N9YL77_9ACTN</name>
<feature type="domain" description="KTSC" evidence="1">
    <location>
        <begin position="7"/>
        <end position="64"/>
    </location>
</feature>
<evidence type="ECO:0000313" key="3">
    <source>
        <dbReference type="Proteomes" id="UP000469185"/>
    </source>
</evidence>
<sequence length="72" mass="8329">MKRQPVSSQAIVSLGYDTDTHTLEVEFRSGYVYQYYDVPPPEFLRLVNSPSVGGYINTRIKPLYQYECIHTP</sequence>
<proteinExistence type="predicted"/>
<dbReference type="EMBL" id="JAAGOB010000005">
    <property type="protein sequence ID" value="NED95786.1"/>
    <property type="molecule type" value="Genomic_DNA"/>
</dbReference>
<dbReference type="Pfam" id="PF13619">
    <property type="entry name" value="KTSC"/>
    <property type="match status" value="1"/>
</dbReference>
<protein>
    <submittedName>
        <fullName evidence="2">KTSC domain-containing protein</fullName>
    </submittedName>
</protein>
<organism evidence="2 3">
    <name type="scientific">Phytoactinopolyspora alkaliphila</name>
    <dbReference type="NCBI Taxonomy" id="1783498"/>
    <lineage>
        <taxon>Bacteria</taxon>
        <taxon>Bacillati</taxon>
        <taxon>Actinomycetota</taxon>
        <taxon>Actinomycetes</taxon>
        <taxon>Jiangellales</taxon>
        <taxon>Jiangellaceae</taxon>
        <taxon>Phytoactinopolyspora</taxon>
    </lineage>
</organism>
<reference evidence="2 3" key="1">
    <citation type="submission" date="2020-02" db="EMBL/GenBank/DDBJ databases">
        <authorList>
            <person name="Li X.-J."/>
            <person name="Feng X.-M."/>
        </authorList>
    </citation>
    <scope>NUCLEOTIDE SEQUENCE [LARGE SCALE GENOMIC DNA]</scope>
    <source>
        <strain evidence="2 3">CGMCC 4.7225</strain>
    </source>
</reference>